<dbReference type="RefSeq" id="WP_334580163.1">
    <property type="nucleotide sequence ID" value="NZ_JBEZVE010000019.1"/>
</dbReference>
<proteinExistence type="predicted"/>
<keyword evidence="2" id="KW-1185">Reference proteome</keyword>
<comment type="caution">
    <text evidence="1">The sequence shown here is derived from an EMBL/GenBank/DDBJ whole genome shotgun (WGS) entry which is preliminary data.</text>
</comment>
<dbReference type="EMBL" id="JBEZVE010000019">
    <property type="protein sequence ID" value="MEU3785271.1"/>
    <property type="molecule type" value="Genomic_DNA"/>
</dbReference>
<reference evidence="1 2" key="1">
    <citation type="submission" date="2024-06" db="EMBL/GenBank/DDBJ databases">
        <title>The Natural Products Discovery Center: Release of the First 8490 Sequenced Strains for Exploring Actinobacteria Biosynthetic Diversity.</title>
        <authorList>
            <person name="Kalkreuter E."/>
            <person name="Kautsar S.A."/>
            <person name="Yang D."/>
            <person name="Bader C.D."/>
            <person name="Teijaro C.N."/>
            <person name="Fluegel L."/>
            <person name="Davis C.M."/>
            <person name="Simpson J.R."/>
            <person name="Lauterbach L."/>
            <person name="Steele A.D."/>
            <person name="Gui C."/>
            <person name="Meng S."/>
            <person name="Li G."/>
            <person name="Viehrig K."/>
            <person name="Ye F."/>
            <person name="Su P."/>
            <person name="Kiefer A.F."/>
            <person name="Nichols A."/>
            <person name="Cepeda A.J."/>
            <person name="Yan W."/>
            <person name="Fan B."/>
            <person name="Jiang Y."/>
            <person name="Adhikari A."/>
            <person name="Zheng C.-J."/>
            <person name="Schuster L."/>
            <person name="Cowan T.M."/>
            <person name="Smanski M.J."/>
            <person name="Chevrette M.G."/>
            <person name="De Carvalho L.P.S."/>
            <person name="Shen B."/>
        </authorList>
    </citation>
    <scope>NUCLEOTIDE SEQUENCE [LARGE SCALE GENOMIC DNA]</scope>
    <source>
        <strain evidence="1 2">NPDC033843</strain>
    </source>
</reference>
<dbReference type="Proteomes" id="UP001550739">
    <property type="component" value="Unassembled WGS sequence"/>
</dbReference>
<name>A0ABV2ZRS5_9ACTN</name>
<sequence length="242" mass="26548">MSERCEIETRVCIDDTFGPYDAKLDPTNLWNGFLAPHFTLDTVKKMAARTTEMAEEECGYTSVPTVHVIEGRTDSPSSVHVIDGGLDRDGHPRRIVAHVRWPLADQDPNQAVSIFKVQPGTEVDTTEPTGEGEPRAVVFVMDWQCWDDIEPGEQVGGVYAPDAEGRYAVGAWSWCWGYASWWCVCGCDQRWHETECLCGLTRDAQPKTPLATAAARTGQTLRTLAPEATSALVDLTGFVGGG</sequence>
<protein>
    <submittedName>
        <fullName evidence="1">Uncharacterized protein</fullName>
    </submittedName>
</protein>
<accession>A0ABV2ZRS5</accession>
<gene>
    <name evidence="1" type="ORF">AB0E89_32840</name>
</gene>
<evidence type="ECO:0000313" key="1">
    <source>
        <dbReference type="EMBL" id="MEU3785271.1"/>
    </source>
</evidence>
<evidence type="ECO:0000313" key="2">
    <source>
        <dbReference type="Proteomes" id="UP001550739"/>
    </source>
</evidence>
<organism evidence="1 2">
    <name type="scientific">Streptomyces sp. 900129855</name>
    <dbReference type="NCBI Taxonomy" id="3155129"/>
    <lineage>
        <taxon>Bacteria</taxon>
        <taxon>Bacillati</taxon>
        <taxon>Actinomycetota</taxon>
        <taxon>Actinomycetes</taxon>
        <taxon>Kitasatosporales</taxon>
        <taxon>Streptomycetaceae</taxon>
        <taxon>Streptomyces</taxon>
    </lineage>
</organism>